<evidence type="ECO:0000313" key="2">
    <source>
        <dbReference type="Proteomes" id="UP001159363"/>
    </source>
</evidence>
<reference evidence="1 2" key="1">
    <citation type="submission" date="2023-02" db="EMBL/GenBank/DDBJ databases">
        <title>LHISI_Scaffold_Assembly.</title>
        <authorList>
            <person name="Stuart O.P."/>
            <person name="Cleave R."/>
            <person name="Magrath M.J.L."/>
            <person name="Mikheyev A.S."/>
        </authorList>
    </citation>
    <scope>NUCLEOTIDE SEQUENCE [LARGE SCALE GENOMIC DNA]</scope>
    <source>
        <strain evidence="1">Daus_M_001</strain>
        <tissue evidence="1">Leg muscle</tissue>
    </source>
</reference>
<organism evidence="1 2">
    <name type="scientific">Dryococelus australis</name>
    <dbReference type="NCBI Taxonomy" id="614101"/>
    <lineage>
        <taxon>Eukaryota</taxon>
        <taxon>Metazoa</taxon>
        <taxon>Ecdysozoa</taxon>
        <taxon>Arthropoda</taxon>
        <taxon>Hexapoda</taxon>
        <taxon>Insecta</taxon>
        <taxon>Pterygota</taxon>
        <taxon>Neoptera</taxon>
        <taxon>Polyneoptera</taxon>
        <taxon>Phasmatodea</taxon>
        <taxon>Verophasmatodea</taxon>
        <taxon>Anareolatae</taxon>
        <taxon>Phasmatidae</taxon>
        <taxon>Eurycanthinae</taxon>
        <taxon>Dryococelus</taxon>
    </lineage>
</organism>
<accession>A0ABQ9HW64</accession>
<protein>
    <submittedName>
        <fullName evidence="1">Uncharacterized protein</fullName>
    </submittedName>
</protein>
<proteinExistence type="predicted"/>
<comment type="caution">
    <text evidence="1">The sequence shown here is derived from an EMBL/GenBank/DDBJ whole genome shotgun (WGS) entry which is preliminary data.</text>
</comment>
<keyword evidence="2" id="KW-1185">Reference proteome</keyword>
<evidence type="ECO:0000313" key="1">
    <source>
        <dbReference type="EMBL" id="KAJ8888618.1"/>
    </source>
</evidence>
<sequence length="84" mass="9503">MAASFQQSVGNIKPFDGTGYIFWKHTIMLILEQSPVAEILVKRPTKEEKALKEYKMSDIKAKNIITQCLAENVLESIMDKTTAK</sequence>
<name>A0ABQ9HW64_9NEOP</name>
<dbReference type="Proteomes" id="UP001159363">
    <property type="component" value="Chromosome 3"/>
</dbReference>
<dbReference type="EMBL" id="JARBHB010000003">
    <property type="protein sequence ID" value="KAJ8888618.1"/>
    <property type="molecule type" value="Genomic_DNA"/>
</dbReference>
<gene>
    <name evidence="1" type="ORF">PR048_008110</name>
</gene>